<dbReference type="PROSITE" id="PS51257">
    <property type="entry name" value="PROKAR_LIPOPROTEIN"/>
    <property type="match status" value="1"/>
</dbReference>
<accession>A0A7W8K1X2</accession>
<dbReference type="EMBL" id="JACHFL010000022">
    <property type="protein sequence ID" value="MBB5365769.1"/>
    <property type="molecule type" value="Genomic_DNA"/>
</dbReference>
<keyword evidence="2" id="KW-1185">Reference proteome</keyword>
<evidence type="ECO:0008006" key="3">
    <source>
        <dbReference type="Google" id="ProtNLM"/>
    </source>
</evidence>
<gene>
    <name evidence="1" type="ORF">HNQ08_004895</name>
</gene>
<reference evidence="1 2" key="1">
    <citation type="submission" date="2020-08" db="EMBL/GenBank/DDBJ databases">
        <title>Genomic Encyclopedia of Type Strains, Phase IV (KMG-IV): sequencing the most valuable type-strain genomes for metagenomic binning, comparative biology and taxonomic classification.</title>
        <authorList>
            <person name="Goeker M."/>
        </authorList>
    </citation>
    <scope>NUCLEOTIDE SEQUENCE [LARGE SCALE GENOMIC DNA]</scope>
    <source>
        <strain evidence="1 2">DSM 27939</strain>
    </source>
</reference>
<dbReference type="AlphaFoldDB" id="A0A7W8K1X2"/>
<comment type="caution">
    <text evidence="1">The sequence shown here is derived from an EMBL/GenBank/DDBJ whole genome shotgun (WGS) entry which is preliminary data.</text>
</comment>
<organism evidence="1 2">
    <name type="scientific">Deinococcus humi</name>
    <dbReference type="NCBI Taxonomy" id="662880"/>
    <lineage>
        <taxon>Bacteria</taxon>
        <taxon>Thermotogati</taxon>
        <taxon>Deinococcota</taxon>
        <taxon>Deinococci</taxon>
        <taxon>Deinococcales</taxon>
        <taxon>Deinococcaceae</taxon>
        <taxon>Deinococcus</taxon>
    </lineage>
</organism>
<sequence length="180" mass="20036">MSHKLVWLAPFFLASCGLVPLPEQTQPDFYFWTTSEAQPLAPGTVLYLPDNQIQALDLPNLPYQRVSVDAELTAMGYSAAQDQRYRLEVFVADHRPDCPVMTNDTDPPVDSLVCDGPAGGQALGEVVLPRDVVVPVHLEGPILDRAVQQRQLYLGVRLLGEQLQLDEYVKVSRIRLNGRL</sequence>
<evidence type="ECO:0000313" key="2">
    <source>
        <dbReference type="Proteomes" id="UP000552709"/>
    </source>
</evidence>
<proteinExistence type="predicted"/>
<protein>
    <recommendedName>
        <fullName evidence="3">Lipoprotein</fullName>
    </recommendedName>
</protein>
<dbReference type="RefSeq" id="WP_184137546.1">
    <property type="nucleotide sequence ID" value="NZ_JACHFL010000022.1"/>
</dbReference>
<evidence type="ECO:0000313" key="1">
    <source>
        <dbReference type="EMBL" id="MBB5365769.1"/>
    </source>
</evidence>
<dbReference type="Proteomes" id="UP000552709">
    <property type="component" value="Unassembled WGS sequence"/>
</dbReference>
<name>A0A7W8K1X2_9DEIO</name>